<reference evidence="3 4" key="1">
    <citation type="journal article" date="2019" name="Int. J. Syst. Evol. Microbiol.">
        <title>The Global Catalogue of Microorganisms (GCM) 10K type strain sequencing project: providing services to taxonomists for standard genome sequencing and annotation.</title>
        <authorList>
            <consortium name="The Broad Institute Genomics Platform"/>
            <consortium name="The Broad Institute Genome Sequencing Center for Infectious Disease"/>
            <person name="Wu L."/>
            <person name="Ma J."/>
        </authorList>
    </citation>
    <scope>NUCLEOTIDE SEQUENCE [LARGE SCALE GENOMIC DNA]</scope>
    <source>
        <strain evidence="3 4">JCM 3325</strain>
    </source>
</reference>
<feature type="domain" description="DUF397" evidence="2">
    <location>
        <begin position="11"/>
        <end position="60"/>
    </location>
</feature>
<evidence type="ECO:0000313" key="4">
    <source>
        <dbReference type="Proteomes" id="UP001501231"/>
    </source>
</evidence>
<comment type="caution">
    <text evidence="3">The sequence shown here is derived from an EMBL/GenBank/DDBJ whole genome shotgun (WGS) entry which is preliminary data.</text>
</comment>
<protein>
    <recommendedName>
        <fullName evidence="2">DUF397 domain-containing protein</fullName>
    </recommendedName>
</protein>
<proteinExistence type="predicted"/>
<dbReference type="Proteomes" id="UP001501231">
    <property type="component" value="Unassembled WGS sequence"/>
</dbReference>
<evidence type="ECO:0000256" key="1">
    <source>
        <dbReference type="SAM" id="MobiDB-lite"/>
    </source>
</evidence>
<sequence length="70" mass="7428">MNLPAEASRVRWRKSSRSSSSGSDCVEIASVGGAVAVRDSKDPAGPKLLCTRAAWRELSRKAAKGELDVV</sequence>
<accession>A0ABN3KL26</accession>
<feature type="region of interest" description="Disordered" evidence="1">
    <location>
        <begin position="1"/>
        <end position="24"/>
    </location>
</feature>
<evidence type="ECO:0000313" key="3">
    <source>
        <dbReference type="EMBL" id="GAA2460102.1"/>
    </source>
</evidence>
<dbReference type="EMBL" id="BAAARW010000052">
    <property type="protein sequence ID" value="GAA2460102.1"/>
    <property type="molecule type" value="Genomic_DNA"/>
</dbReference>
<dbReference type="Pfam" id="PF04149">
    <property type="entry name" value="DUF397"/>
    <property type="match status" value="1"/>
</dbReference>
<dbReference type="InterPro" id="IPR007278">
    <property type="entry name" value="DUF397"/>
</dbReference>
<gene>
    <name evidence="3" type="ORF">GCM10010191_95600</name>
</gene>
<organism evidence="3 4">
    <name type="scientific">Actinomadura vinacea</name>
    <dbReference type="NCBI Taxonomy" id="115336"/>
    <lineage>
        <taxon>Bacteria</taxon>
        <taxon>Bacillati</taxon>
        <taxon>Actinomycetota</taxon>
        <taxon>Actinomycetes</taxon>
        <taxon>Streptosporangiales</taxon>
        <taxon>Thermomonosporaceae</taxon>
        <taxon>Actinomadura</taxon>
    </lineage>
</organism>
<evidence type="ECO:0000259" key="2">
    <source>
        <dbReference type="Pfam" id="PF04149"/>
    </source>
</evidence>
<dbReference type="RefSeq" id="WP_344598800.1">
    <property type="nucleotide sequence ID" value="NZ_BAAARW010000052.1"/>
</dbReference>
<name>A0ABN3KL26_9ACTN</name>
<keyword evidence="4" id="KW-1185">Reference proteome</keyword>